<dbReference type="EMBL" id="JAPDNS010000001">
    <property type="protein sequence ID" value="MCW3485237.1"/>
    <property type="molecule type" value="Genomic_DNA"/>
</dbReference>
<evidence type="ECO:0000313" key="2">
    <source>
        <dbReference type="EMBL" id="MCW3485237.1"/>
    </source>
</evidence>
<comment type="caution">
    <text evidence="2">The sequence shown here is derived from an EMBL/GenBank/DDBJ whole genome shotgun (WGS) entry which is preliminary data.</text>
</comment>
<accession>A0ABT3IMQ9</accession>
<keyword evidence="1" id="KW-0732">Signal</keyword>
<proteinExistence type="predicted"/>
<feature type="chain" id="PRO_5046389194" evidence="1">
    <location>
        <begin position="23"/>
        <end position="149"/>
    </location>
</feature>
<gene>
    <name evidence="2" type="ORF">OL497_15110</name>
</gene>
<feature type="signal peptide" evidence="1">
    <location>
        <begin position="1"/>
        <end position="22"/>
    </location>
</feature>
<evidence type="ECO:0000313" key="3">
    <source>
        <dbReference type="Proteomes" id="UP001207742"/>
    </source>
</evidence>
<reference evidence="2 3" key="1">
    <citation type="submission" date="2022-10" db="EMBL/GenBank/DDBJ databases">
        <title>Chitinophaga nivalis PC15 sp. nov., isolated from Pyeongchang county, South Korea.</title>
        <authorList>
            <person name="Trinh H.N."/>
        </authorList>
    </citation>
    <scope>NUCLEOTIDE SEQUENCE [LARGE SCALE GENOMIC DNA]</scope>
    <source>
        <strain evidence="2 3">PC14</strain>
    </source>
</reference>
<name>A0ABT3IMQ9_9BACT</name>
<sequence length="149" mass="16863">MQKIKRLLFLCVILMGSIATYAQQTKEPAPFVLREGKHNLTLQWVSWNQPGKAVIKKKKDGTYSIQGEQRGADNAGFVTIDGVLKVVSAKELEFEGTIRTKDNSINGGEVCEKKGTYHFLAKGARKYWRLQEMENCEGNNVVDYVDIFF</sequence>
<dbReference type="Proteomes" id="UP001207742">
    <property type="component" value="Unassembled WGS sequence"/>
</dbReference>
<dbReference type="RefSeq" id="WP_264731403.1">
    <property type="nucleotide sequence ID" value="NZ_JAPDNR010000001.1"/>
</dbReference>
<protein>
    <submittedName>
        <fullName evidence="2">Uncharacterized protein</fullName>
    </submittedName>
</protein>
<evidence type="ECO:0000256" key="1">
    <source>
        <dbReference type="SAM" id="SignalP"/>
    </source>
</evidence>
<keyword evidence="3" id="KW-1185">Reference proteome</keyword>
<organism evidence="2 3">
    <name type="scientific">Chitinophaga nivalis</name>
    <dbReference type="NCBI Taxonomy" id="2991709"/>
    <lineage>
        <taxon>Bacteria</taxon>
        <taxon>Pseudomonadati</taxon>
        <taxon>Bacteroidota</taxon>
        <taxon>Chitinophagia</taxon>
        <taxon>Chitinophagales</taxon>
        <taxon>Chitinophagaceae</taxon>
        <taxon>Chitinophaga</taxon>
    </lineage>
</organism>